<dbReference type="SMART" id="SM00318">
    <property type="entry name" value="SNc"/>
    <property type="match status" value="1"/>
</dbReference>
<dbReference type="InterPro" id="IPR016071">
    <property type="entry name" value="Staphylococal_nuclease_OB-fold"/>
</dbReference>
<name>A0A1N7MYY8_9PROT</name>
<dbReference type="Proteomes" id="UP000185678">
    <property type="component" value="Unassembled WGS sequence"/>
</dbReference>
<sequence length="176" mass="19183">MQTHKCFQRRARWPLVWGMVMTVAVSGMMPGPGHAEEPADNAPAESPANTTLHSTLPGPFPGQVIKVVDGDTIRASIQIWLGQTTVTSIRVRGVDTPELRGKCVEEKDKARQAKAQVSLWAPPDVAIQVLNVQTDKYGGRVVADVLLPDGRLLRDALIEAGLARPYDGSKRQPWCP</sequence>
<organism evidence="4 5">
    <name type="scientific">Insolitispirillum peregrinum</name>
    <dbReference type="NCBI Taxonomy" id="80876"/>
    <lineage>
        <taxon>Bacteria</taxon>
        <taxon>Pseudomonadati</taxon>
        <taxon>Pseudomonadota</taxon>
        <taxon>Alphaproteobacteria</taxon>
        <taxon>Rhodospirillales</taxon>
        <taxon>Novispirillaceae</taxon>
        <taxon>Insolitispirillum</taxon>
    </lineage>
</organism>
<dbReference type="AlphaFoldDB" id="A0A1N7MYY8"/>
<keyword evidence="5" id="KW-1185">Reference proteome</keyword>
<gene>
    <name evidence="4" type="ORF">SAMN05421779_104446</name>
</gene>
<evidence type="ECO:0000256" key="1">
    <source>
        <dbReference type="SAM" id="MobiDB-lite"/>
    </source>
</evidence>
<feature type="domain" description="TNase-like" evidence="3">
    <location>
        <begin position="58"/>
        <end position="176"/>
    </location>
</feature>
<evidence type="ECO:0000259" key="3">
    <source>
        <dbReference type="SMART" id="SM00318"/>
    </source>
</evidence>
<dbReference type="EMBL" id="FTOA01000004">
    <property type="protein sequence ID" value="SIS91300.1"/>
    <property type="molecule type" value="Genomic_DNA"/>
</dbReference>
<reference evidence="4 5" key="1">
    <citation type="submission" date="2017-01" db="EMBL/GenBank/DDBJ databases">
        <authorList>
            <person name="Mah S.A."/>
            <person name="Swanson W.J."/>
            <person name="Moy G.W."/>
            <person name="Vacquier V.D."/>
        </authorList>
    </citation>
    <scope>NUCLEOTIDE SEQUENCE [LARGE SCALE GENOMIC DNA]</scope>
    <source>
        <strain evidence="4 5">DSM 11589</strain>
    </source>
</reference>
<evidence type="ECO:0000313" key="4">
    <source>
        <dbReference type="EMBL" id="SIS91300.1"/>
    </source>
</evidence>
<evidence type="ECO:0000256" key="2">
    <source>
        <dbReference type="SAM" id="SignalP"/>
    </source>
</evidence>
<dbReference type="InterPro" id="IPR035437">
    <property type="entry name" value="SNase_OB-fold_sf"/>
</dbReference>
<proteinExistence type="predicted"/>
<feature type="chain" id="PRO_5012252967" evidence="2">
    <location>
        <begin position="36"/>
        <end position="176"/>
    </location>
</feature>
<evidence type="ECO:0000313" key="5">
    <source>
        <dbReference type="Proteomes" id="UP000185678"/>
    </source>
</evidence>
<protein>
    <submittedName>
        <fullName evidence="4">Nuclease homologue</fullName>
    </submittedName>
</protein>
<keyword evidence="2" id="KW-0732">Signal</keyword>
<dbReference type="SUPFAM" id="SSF50199">
    <property type="entry name" value="Staphylococcal nuclease"/>
    <property type="match status" value="1"/>
</dbReference>
<dbReference type="Gene3D" id="2.40.50.90">
    <property type="match status" value="1"/>
</dbReference>
<dbReference type="Pfam" id="PF00565">
    <property type="entry name" value="SNase"/>
    <property type="match status" value="1"/>
</dbReference>
<accession>A0A1N7MYY8</accession>
<dbReference type="STRING" id="80876.SAMN05421779_104446"/>
<feature type="region of interest" description="Disordered" evidence="1">
    <location>
        <begin position="31"/>
        <end position="57"/>
    </location>
</feature>
<feature type="signal peptide" evidence="2">
    <location>
        <begin position="1"/>
        <end position="35"/>
    </location>
</feature>